<keyword evidence="2" id="KW-0731">Sigma factor</keyword>
<dbReference type="PANTHER" id="PTHR43133:SF39">
    <property type="entry name" value="SIMILAR TO RNA POLYMERASE SIGMA-E FACTOR"/>
    <property type="match status" value="1"/>
</dbReference>
<sequence>MGRVTELLEALQKGDAGASEELLALVYQELRQMASQMMAREVPGHTLQATALVHEAWLRMVAGGQAGWSGRAHFFAAAAEAMRRILVEAARRRRAQKRGGGAEHVELEEGLAVEPGPSEEVLAVHEALDELAREDPVSAELVKLRYFGGLTMEEAASVLGLPLRTAERRWTYARAWLRRWMEVEG</sequence>
<reference evidence="5 6" key="1">
    <citation type="submission" date="2020-02" db="EMBL/GenBank/DDBJ databases">
        <title>Draft genome sequence of Limisphaera ngatamarikiensis NGM72.4T, a thermophilic Verrucomicrobia grouped in subdivision 3.</title>
        <authorList>
            <person name="Carere C.R."/>
            <person name="Steen J."/>
            <person name="Hugenholtz P."/>
            <person name="Stott M.B."/>
        </authorList>
    </citation>
    <scope>NUCLEOTIDE SEQUENCE [LARGE SCALE GENOMIC DNA]</scope>
    <source>
        <strain evidence="5 6">NGM72.4</strain>
    </source>
</reference>
<keyword evidence="3" id="KW-0804">Transcription</keyword>
<dbReference type="InterPro" id="IPR013324">
    <property type="entry name" value="RNA_pol_sigma_r3/r4-like"/>
</dbReference>
<dbReference type="Gene3D" id="1.10.1740.10">
    <property type="match status" value="1"/>
</dbReference>
<protein>
    <submittedName>
        <fullName evidence="5">Sigma-70 family RNA polymerase sigma factor</fullName>
    </submittedName>
</protein>
<name>A0A6M1RSA2_9BACT</name>
<dbReference type="InterPro" id="IPR039425">
    <property type="entry name" value="RNA_pol_sigma-70-like"/>
</dbReference>
<dbReference type="SUPFAM" id="SSF88659">
    <property type="entry name" value="Sigma3 and sigma4 domains of RNA polymerase sigma factors"/>
    <property type="match status" value="1"/>
</dbReference>
<dbReference type="Pfam" id="PF07638">
    <property type="entry name" value="Sigma70_ECF"/>
    <property type="match status" value="1"/>
</dbReference>
<dbReference type="GO" id="GO:0006352">
    <property type="term" value="P:DNA-templated transcription initiation"/>
    <property type="evidence" value="ECO:0007669"/>
    <property type="project" value="InterPro"/>
</dbReference>
<dbReference type="GO" id="GO:0016987">
    <property type="term" value="F:sigma factor activity"/>
    <property type="evidence" value="ECO:0007669"/>
    <property type="project" value="UniProtKB-KW"/>
</dbReference>
<evidence type="ECO:0000313" key="5">
    <source>
        <dbReference type="EMBL" id="NGO40483.1"/>
    </source>
</evidence>
<evidence type="ECO:0000256" key="1">
    <source>
        <dbReference type="ARBA" id="ARBA00023015"/>
    </source>
</evidence>
<dbReference type="EMBL" id="JAAKYA010000095">
    <property type="protein sequence ID" value="NGO40483.1"/>
    <property type="molecule type" value="Genomic_DNA"/>
</dbReference>
<dbReference type="NCBIfam" id="TIGR02999">
    <property type="entry name" value="Sig-70_X6"/>
    <property type="match status" value="1"/>
</dbReference>
<organism evidence="5 6">
    <name type="scientific">Limisphaera ngatamarikiensis</name>
    <dbReference type="NCBI Taxonomy" id="1324935"/>
    <lineage>
        <taxon>Bacteria</taxon>
        <taxon>Pseudomonadati</taxon>
        <taxon>Verrucomicrobiota</taxon>
        <taxon>Verrucomicrobiia</taxon>
        <taxon>Limisphaerales</taxon>
        <taxon>Limisphaeraceae</taxon>
        <taxon>Limisphaera</taxon>
    </lineage>
</organism>
<dbReference type="InterPro" id="IPR036388">
    <property type="entry name" value="WH-like_DNA-bd_sf"/>
</dbReference>
<dbReference type="InterPro" id="IPR053812">
    <property type="entry name" value="HTH_Sigma70_ECF-like"/>
</dbReference>
<proteinExistence type="predicted"/>
<gene>
    <name evidence="5" type="ORF">G4L39_13930</name>
</gene>
<accession>A0A6M1RSA2</accession>
<evidence type="ECO:0000313" key="6">
    <source>
        <dbReference type="Proteomes" id="UP000477311"/>
    </source>
</evidence>
<dbReference type="NCBIfam" id="TIGR02937">
    <property type="entry name" value="sigma70-ECF"/>
    <property type="match status" value="1"/>
</dbReference>
<evidence type="ECO:0000256" key="3">
    <source>
        <dbReference type="ARBA" id="ARBA00023163"/>
    </source>
</evidence>
<dbReference type="AlphaFoldDB" id="A0A6M1RSA2"/>
<evidence type="ECO:0000256" key="2">
    <source>
        <dbReference type="ARBA" id="ARBA00023082"/>
    </source>
</evidence>
<keyword evidence="6" id="KW-1185">Reference proteome</keyword>
<dbReference type="Gene3D" id="1.10.10.10">
    <property type="entry name" value="Winged helix-like DNA-binding domain superfamily/Winged helix DNA-binding domain"/>
    <property type="match status" value="1"/>
</dbReference>
<evidence type="ECO:0000259" key="4">
    <source>
        <dbReference type="Pfam" id="PF07638"/>
    </source>
</evidence>
<dbReference type="InterPro" id="IPR011517">
    <property type="entry name" value="RNA_pol_sigma70_ECF-like"/>
</dbReference>
<comment type="caution">
    <text evidence="5">The sequence shown here is derived from an EMBL/GenBank/DDBJ whole genome shotgun (WGS) entry which is preliminary data.</text>
</comment>
<feature type="domain" description="RNA polymerase sigma-70 ECF-like HTH" evidence="4">
    <location>
        <begin position="1"/>
        <end position="181"/>
    </location>
</feature>
<dbReference type="Proteomes" id="UP000477311">
    <property type="component" value="Unassembled WGS sequence"/>
</dbReference>
<dbReference type="PANTHER" id="PTHR43133">
    <property type="entry name" value="RNA POLYMERASE ECF-TYPE SIGMA FACTO"/>
    <property type="match status" value="1"/>
</dbReference>
<dbReference type="InterPro" id="IPR014284">
    <property type="entry name" value="RNA_pol_sigma-70_dom"/>
</dbReference>
<keyword evidence="1" id="KW-0805">Transcription regulation</keyword>